<feature type="region of interest" description="Disordered" evidence="1">
    <location>
        <begin position="247"/>
        <end position="285"/>
    </location>
</feature>
<feature type="compositionally biased region" description="Polar residues" evidence="1">
    <location>
        <begin position="273"/>
        <end position="282"/>
    </location>
</feature>
<dbReference type="PROSITE" id="PS50005">
    <property type="entry name" value="TPR"/>
    <property type="match status" value="1"/>
</dbReference>
<keyword evidence="2" id="KW-0812">Transmembrane</keyword>
<dbReference type="InterPro" id="IPR011990">
    <property type="entry name" value="TPR-like_helical_dom_sf"/>
</dbReference>
<accession>A0A3B0YKT7</accession>
<feature type="region of interest" description="Disordered" evidence="1">
    <location>
        <begin position="55"/>
        <end position="178"/>
    </location>
</feature>
<evidence type="ECO:0000256" key="1">
    <source>
        <dbReference type="SAM" id="MobiDB-lite"/>
    </source>
</evidence>
<evidence type="ECO:0000256" key="2">
    <source>
        <dbReference type="SAM" id="Phobius"/>
    </source>
</evidence>
<dbReference type="AlphaFoldDB" id="A0A3B0YKT7"/>
<dbReference type="InterPro" id="IPR019734">
    <property type="entry name" value="TPR_rpt"/>
</dbReference>
<evidence type="ECO:0000313" key="3">
    <source>
        <dbReference type="EMBL" id="VAW68966.1"/>
    </source>
</evidence>
<feature type="compositionally biased region" description="Polar residues" evidence="1">
    <location>
        <begin position="168"/>
        <end position="178"/>
    </location>
</feature>
<feature type="compositionally biased region" description="Polar residues" evidence="1">
    <location>
        <begin position="76"/>
        <end position="87"/>
    </location>
</feature>
<dbReference type="EMBL" id="UOFI01000140">
    <property type="protein sequence ID" value="VAW68966.1"/>
    <property type="molecule type" value="Genomic_DNA"/>
</dbReference>
<gene>
    <name evidence="3" type="ORF">MNBD_GAMMA09-1934</name>
</gene>
<feature type="compositionally biased region" description="Basic and acidic residues" evidence="1">
    <location>
        <begin position="11"/>
        <end position="20"/>
    </location>
</feature>
<dbReference type="SMART" id="SM00028">
    <property type="entry name" value="TPR"/>
    <property type="match status" value="3"/>
</dbReference>
<dbReference type="SUPFAM" id="SSF48452">
    <property type="entry name" value="TPR-like"/>
    <property type="match status" value="1"/>
</dbReference>
<dbReference type="Pfam" id="PF13432">
    <property type="entry name" value="TPR_16"/>
    <property type="match status" value="1"/>
</dbReference>
<feature type="compositionally biased region" description="Polar residues" evidence="1">
    <location>
        <begin position="153"/>
        <end position="162"/>
    </location>
</feature>
<keyword evidence="2" id="KW-1133">Transmembrane helix</keyword>
<sequence>MSLLLDALKKAAEEKSKSDDASQNFSTKVSMATEIPSGDSLELELDHSAISEPKDISEDFSESTIQNSDEFPVVDKTTQLTSPSKNITIEKDNNVKIKTAPTPDKTNKIRKSLNANISPTEAEKNVTDQKPTRKESIQNIPGQQKTSDKISAVKSTDTSPDNDPSLFQRKQSNSSNDINIEKEKVLSELINNSNQHNKSERFKRNISIAVLITLIIIGCGLYFFIEIQTTNQNIYLPQDTLINSKPPSTAENLKVADIKPKTSTPPTPVTEKQAPSSNTVKSTAEPYKEQTVMLTKRPFKPVKFVRTVRTDPVHKLLMQAYNAFYNQQYKQSEILYKDILLQEKNNRDALLGLAAIAIKQNRFEYARQKYRYLLKLNPRDSLAIAGISSIEKQTNLQLSESKLKFMIKNNPGSAHLYFALGSLYARQKKWPNAQSAYFSAWSASSKNADYAFNLAISLDHLDKKKQALQFYQHCLKLKQSSHANFSATKVEKRISTLQKSLK</sequence>
<feature type="compositionally biased region" description="Basic and acidic residues" evidence="1">
    <location>
        <begin position="121"/>
        <end position="136"/>
    </location>
</feature>
<proteinExistence type="predicted"/>
<reference evidence="3" key="1">
    <citation type="submission" date="2018-06" db="EMBL/GenBank/DDBJ databases">
        <authorList>
            <person name="Zhirakovskaya E."/>
        </authorList>
    </citation>
    <scope>NUCLEOTIDE SEQUENCE</scope>
</reference>
<protein>
    <submittedName>
        <fullName evidence="3">Uncharacterized protein</fullName>
    </submittedName>
</protein>
<feature type="transmembrane region" description="Helical" evidence="2">
    <location>
        <begin position="206"/>
        <end position="225"/>
    </location>
</feature>
<organism evidence="3">
    <name type="scientific">hydrothermal vent metagenome</name>
    <dbReference type="NCBI Taxonomy" id="652676"/>
    <lineage>
        <taxon>unclassified sequences</taxon>
        <taxon>metagenomes</taxon>
        <taxon>ecological metagenomes</taxon>
    </lineage>
</organism>
<keyword evidence="2" id="KW-0472">Membrane</keyword>
<dbReference type="Gene3D" id="1.25.40.10">
    <property type="entry name" value="Tetratricopeptide repeat domain"/>
    <property type="match status" value="2"/>
</dbReference>
<feature type="region of interest" description="Disordered" evidence="1">
    <location>
        <begin position="11"/>
        <end position="30"/>
    </location>
</feature>
<name>A0A3B0YKT7_9ZZZZ</name>